<evidence type="ECO:0000256" key="1">
    <source>
        <dbReference type="ARBA" id="ARBA00004613"/>
    </source>
</evidence>
<dbReference type="PANTHER" id="PTHR11475:SF4">
    <property type="entry name" value="CHORION PEROXIDASE"/>
    <property type="match status" value="1"/>
</dbReference>
<dbReference type="GO" id="GO:0005576">
    <property type="term" value="C:extracellular region"/>
    <property type="evidence" value="ECO:0007669"/>
    <property type="project" value="UniProtKB-SubCell"/>
</dbReference>
<keyword evidence="3" id="KW-0325">Glycoprotein</keyword>
<dbReference type="InterPro" id="IPR037120">
    <property type="entry name" value="Haem_peroxidase_sf_animal"/>
</dbReference>
<dbReference type="GO" id="GO:0020037">
    <property type="term" value="F:heme binding"/>
    <property type="evidence" value="ECO:0007669"/>
    <property type="project" value="InterPro"/>
</dbReference>
<comment type="caution">
    <text evidence="4">The sequence shown here is derived from an EMBL/GenBank/DDBJ whole genome shotgun (WGS) entry which is preliminary data.</text>
</comment>
<evidence type="ECO:0000313" key="4">
    <source>
        <dbReference type="EMBL" id="CAB4025491.1"/>
    </source>
</evidence>
<dbReference type="AlphaFoldDB" id="A0A7D9JAF6"/>
<protein>
    <submittedName>
        <fullName evidence="4">Peroxidasin homolog isoform X3</fullName>
    </submittedName>
</protein>
<evidence type="ECO:0000256" key="2">
    <source>
        <dbReference type="ARBA" id="ARBA00022525"/>
    </source>
</evidence>
<organism evidence="4 5">
    <name type="scientific">Paramuricea clavata</name>
    <name type="common">Red gorgonian</name>
    <name type="synonym">Violescent sea-whip</name>
    <dbReference type="NCBI Taxonomy" id="317549"/>
    <lineage>
        <taxon>Eukaryota</taxon>
        <taxon>Metazoa</taxon>
        <taxon>Cnidaria</taxon>
        <taxon>Anthozoa</taxon>
        <taxon>Octocorallia</taxon>
        <taxon>Malacalcyonacea</taxon>
        <taxon>Plexauridae</taxon>
        <taxon>Paramuricea</taxon>
    </lineage>
</organism>
<feature type="non-terminal residue" evidence="4">
    <location>
        <position position="201"/>
    </location>
</feature>
<dbReference type="OrthoDB" id="5988648at2759"/>
<evidence type="ECO:0000256" key="3">
    <source>
        <dbReference type="ARBA" id="ARBA00023180"/>
    </source>
</evidence>
<sequence>MKKEALCTEITTPVTCLKKPRYRRIDGKCSNLKYQIAGGAGTPLERIRPVKYYDAHGLNDPVGFPNQRDLPSLPSPFNITKNFIKDEVASSSDPELSPLMMQFGQFLDHDLTLSAEESGGAACLRRSCDGSETDYDAPCYPILPLENSHPPCIKMIRSAAMCQRDGYPEERQQINEVTAVIDGNNIYGSADKTTDNLRDKK</sequence>
<gene>
    <name evidence="4" type="ORF">PACLA_8A087561</name>
</gene>
<proteinExistence type="predicted"/>
<dbReference type="GO" id="GO:0006979">
    <property type="term" value="P:response to oxidative stress"/>
    <property type="evidence" value="ECO:0007669"/>
    <property type="project" value="InterPro"/>
</dbReference>
<dbReference type="Proteomes" id="UP001152795">
    <property type="component" value="Unassembled WGS sequence"/>
</dbReference>
<dbReference type="SUPFAM" id="SSF48113">
    <property type="entry name" value="Heme-dependent peroxidases"/>
    <property type="match status" value="1"/>
</dbReference>
<dbReference type="Pfam" id="PF03098">
    <property type="entry name" value="An_peroxidase"/>
    <property type="match status" value="1"/>
</dbReference>
<dbReference type="Gene3D" id="1.10.640.10">
    <property type="entry name" value="Haem peroxidase domain superfamily, animal type"/>
    <property type="match status" value="1"/>
</dbReference>
<dbReference type="EMBL" id="CACRXK020013634">
    <property type="protein sequence ID" value="CAB4025491.1"/>
    <property type="molecule type" value="Genomic_DNA"/>
</dbReference>
<dbReference type="InterPro" id="IPR019791">
    <property type="entry name" value="Haem_peroxidase_animal"/>
</dbReference>
<keyword evidence="2" id="KW-0964">Secreted</keyword>
<accession>A0A7D9JAF6</accession>
<reference evidence="4" key="1">
    <citation type="submission" date="2020-04" db="EMBL/GenBank/DDBJ databases">
        <authorList>
            <person name="Alioto T."/>
            <person name="Alioto T."/>
            <person name="Gomez Garrido J."/>
        </authorList>
    </citation>
    <scope>NUCLEOTIDE SEQUENCE</scope>
    <source>
        <strain evidence="4">A484AB</strain>
    </source>
</reference>
<keyword evidence="5" id="KW-1185">Reference proteome</keyword>
<comment type="subcellular location">
    <subcellularLocation>
        <location evidence="1">Secreted</location>
    </subcellularLocation>
</comment>
<evidence type="ECO:0000313" key="5">
    <source>
        <dbReference type="Proteomes" id="UP001152795"/>
    </source>
</evidence>
<name>A0A7D9JAF6_PARCT</name>
<dbReference type="PROSITE" id="PS50292">
    <property type="entry name" value="PEROXIDASE_3"/>
    <property type="match status" value="1"/>
</dbReference>
<dbReference type="GO" id="GO:0004601">
    <property type="term" value="F:peroxidase activity"/>
    <property type="evidence" value="ECO:0007669"/>
    <property type="project" value="InterPro"/>
</dbReference>
<dbReference type="PANTHER" id="PTHR11475">
    <property type="entry name" value="OXIDASE/PEROXIDASE"/>
    <property type="match status" value="1"/>
</dbReference>
<dbReference type="InterPro" id="IPR010255">
    <property type="entry name" value="Haem_peroxidase_sf"/>
</dbReference>